<dbReference type="STRING" id="70996.SE18_01415"/>
<name>A0A0P6Y201_9CHLR</name>
<organism evidence="1 2">
    <name type="scientific">Herpetosiphon geysericola</name>
    <dbReference type="NCBI Taxonomy" id="70996"/>
    <lineage>
        <taxon>Bacteria</taxon>
        <taxon>Bacillati</taxon>
        <taxon>Chloroflexota</taxon>
        <taxon>Chloroflexia</taxon>
        <taxon>Herpetosiphonales</taxon>
        <taxon>Herpetosiphonaceae</taxon>
        <taxon>Herpetosiphon</taxon>
    </lineage>
</organism>
<dbReference type="OrthoDB" id="1150977at2"/>
<sequence>MQKLRLAADYWCYPVWWNDGIQFGDIDPSELPLSPNLIADLMAWSDTFDAIYVDDDPASSGFATRAAEQQFAEQGLALAQRLQAELGTEYQIEYTYRVKGHY</sequence>
<dbReference type="RefSeq" id="WP_054532629.1">
    <property type="nucleotide sequence ID" value="NZ_LGKP01000004.1"/>
</dbReference>
<proteinExistence type="predicted"/>
<reference evidence="1 2" key="1">
    <citation type="submission" date="2015-07" db="EMBL/GenBank/DDBJ databases">
        <title>Whole genome sequence of Herpetosiphon geysericola DSM 7119.</title>
        <authorList>
            <person name="Hemp J."/>
            <person name="Ward L.M."/>
            <person name="Pace L.A."/>
            <person name="Fischer W.W."/>
        </authorList>
    </citation>
    <scope>NUCLEOTIDE SEQUENCE [LARGE SCALE GENOMIC DNA]</scope>
    <source>
        <strain evidence="1 2">DSM 7119</strain>
    </source>
</reference>
<accession>A0A0P6Y201</accession>
<dbReference type="EMBL" id="LGKP01000004">
    <property type="protein sequence ID" value="KPL91675.1"/>
    <property type="molecule type" value="Genomic_DNA"/>
</dbReference>
<gene>
    <name evidence="1" type="ORF">SE18_01415</name>
</gene>
<evidence type="ECO:0000313" key="2">
    <source>
        <dbReference type="Proteomes" id="UP000050277"/>
    </source>
</evidence>
<dbReference type="AlphaFoldDB" id="A0A0P6Y201"/>
<comment type="caution">
    <text evidence="1">The sequence shown here is derived from an EMBL/GenBank/DDBJ whole genome shotgun (WGS) entry which is preliminary data.</text>
</comment>
<protein>
    <submittedName>
        <fullName evidence="1">Uncharacterized protein</fullName>
    </submittedName>
</protein>
<dbReference type="Proteomes" id="UP000050277">
    <property type="component" value="Unassembled WGS sequence"/>
</dbReference>
<keyword evidence="2" id="KW-1185">Reference proteome</keyword>
<evidence type="ECO:0000313" key="1">
    <source>
        <dbReference type="EMBL" id="KPL91675.1"/>
    </source>
</evidence>